<evidence type="ECO:0000313" key="6">
    <source>
        <dbReference type="EMBL" id="EPS66732.1"/>
    </source>
</evidence>
<feature type="non-terminal residue" evidence="6">
    <location>
        <position position="1"/>
    </location>
</feature>
<dbReference type="Proteomes" id="UP000015453">
    <property type="component" value="Unassembled WGS sequence"/>
</dbReference>
<dbReference type="GO" id="GO:0003723">
    <property type="term" value="F:RNA binding"/>
    <property type="evidence" value="ECO:0007669"/>
    <property type="project" value="UniProtKB-UniRule"/>
</dbReference>
<comment type="subcellular location">
    <subcellularLocation>
        <location evidence="1">Nucleus</location>
        <location evidence="1">Nucleolus</location>
    </subcellularLocation>
</comment>
<dbReference type="SUPFAM" id="SSF54928">
    <property type="entry name" value="RNA-binding domain, RBD"/>
    <property type="match status" value="1"/>
</dbReference>
<dbReference type="InterPro" id="IPR035979">
    <property type="entry name" value="RBD_domain_sf"/>
</dbReference>
<dbReference type="OrthoDB" id="21643at2759"/>
<dbReference type="InterPro" id="IPR034138">
    <property type="entry name" value="NOP8_RRM"/>
</dbReference>
<sequence>GKGMRIYVGGLGPSVAEDDIKKVFTSPQLGTVNSVEIIRSKSRSFAYLDFDPVSENGISKLFGKYNGCLWKGGRLRLEKAKEHYLIRLKREWDEANAEQLNVPKNDKHETAALKKQSKDFENAPPHHLNIYFPKLRKIKAIPLKGSGKHKYSFQRVEVPPMPVNFCDCEEHS</sequence>
<feature type="non-terminal residue" evidence="6">
    <location>
        <position position="172"/>
    </location>
</feature>
<proteinExistence type="predicted"/>
<dbReference type="SMART" id="SM00360">
    <property type="entry name" value="RRM"/>
    <property type="match status" value="1"/>
</dbReference>
<accession>S8E377</accession>
<dbReference type="PANTHER" id="PTHR23099:SF0">
    <property type="entry name" value="GERM CELL NUCLEAR ACIDIC PROTEIN"/>
    <property type="match status" value="1"/>
</dbReference>
<evidence type="ECO:0000256" key="4">
    <source>
        <dbReference type="PROSITE-ProRule" id="PRU00176"/>
    </source>
</evidence>
<dbReference type="CDD" id="cd12226">
    <property type="entry name" value="RRM_NOL8"/>
    <property type="match status" value="1"/>
</dbReference>
<protein>
    <recommendedName>
        <fullName evidence="5">RRM domain-containing protein</fullName>
    </recommendedName>
</protein>
<dbReference type="AlphaFoldDB" id="S8E377"/>
<dbReference type="Pfam" id="PF00076">
    <property type="entry name" value="RRM_1"/>
    <property type="match status" value="1"/>
</dbReference>
<gene>
    <name evidence="6" type="ORF">M569_08046</name>
</gene>
<evidence type="ECO:0000313" key="7">
    <source>
        <dbReference type="Proteomes" id="UP000015453"/>
    </source>
</evidence>
<organism evidence="6 7">
    <name type="scientific">Genlisea aurea</name>
    <dbReference type="NCBI Taxonomy" id="192259"/>
    <lineage>
        <taxon>Eukaryota</taxon>
        <taxon>Viridiplantae</taxon>
        <taxon>Streptophyta</taxon>
        <taxon>Embryophyta</taxon>
        <taxon>Tracheophyta</taxon>
        <taxon>Spermatophyta</taxon>
        <taxon>Magnoliopsida</taxon>
        <taxon>eudicotyledons</taxon>
        <taxon>Gunneridae</taxon>
        <taxon>Pentapetalae</taxon>
        <taxon>asterids</taxon>
        <taxon>lamiids</taxon>
        <taxon>Lamiales</taxon>
        <taxon>Lentibulariaceae</taxon>
        <taxon>Genlisea</taxon>
    </lineage>
</organism>
<reference evidence="6 7" key="1">
    <citation type="journal article" date="2013" name="BMC Genomics">
        <title>The miniature genome of a carnivorous plant Genlisea aurea contains a low number of genes and short non-coding sequences.</title>
        <authorList>
            <person name="Leushkin E.V."/>
            <person name="Sutormin R.A."/>
            <person name="Nabieva E.R."/>
            <person name="Penin A.A."/>
            <person name="Kondrashov A.S."/>
            <person name="Logacheva M.D."/>
        </authorList>
    </citation>
    <scope>NUCLEOTIDE SEQUENCE [LARGE SCALE GENOMIC DNA]</scope>
</reference>
<dbReference type="InterPro" id="IPR012677">
    <property type="entry name" value="Nucleotide-bd_a/b_plait_sf"/>
</dbReference>
<comment type="caution">
    <text evidence="6">The sequence shown here is derived from an EMBL/GenBank/DDBJ whole genome shotgun (WGS) entry which is preliminary data.</text>
</comment>
<evidence type="ECO:0000259" key="5">
    <source>
        <dbReference type="PROSITE" id="PS50102"/>
    </source>
</evidence>
<keyword evidence="3" id="KW-0539">Nucleus</keyword>
<keyword evidence="2 4" id="KW-0694">RNA-binding</keyword>
<dbReference type="EMBL" id="AUSU01003505">
    <property type="protein sequence ID" value="EPS66732.1"/>
    <property type="molecule type" value="Genomic_DNA"/>
</dbReference>
<name>S8E377_9LAMI</name>
<dbReference type="Gene3D" id="3.30.70.330">
    <property type="match status" value="1"/>
</dbReference>
<evidence type="ECO:0000256" key="1">
    <source>
        <dbReference type="ARBA" id="ARBA00004604"/>
    </source>
</evidence>
<evidence type="ECO:0000256" key="3">
    <source>
        <dbReference type="ARBA" id="ARBA00023242"/>
    </source>
</evidence>
<dbReference type="PANTHER" id="PTHR23099">
    <property type="entry name" value="TRANSCRIPTIONAL REGULATOR"/>
    <property type="match status" value="1"/>
</dbReference>
<feature type="domain" description="RRM" evidence="5">
    <location>
        <begin position="4"/>
        <end position="82"/>
    </location>
</feature>
<keyword evidence="7" id="KW-1185">Reference proteome</keyword>
<dbReference type="PROSITE" id="PS50102">
    <property type="entry name" value="RRM"/>
    <property type="match status" value="1"/>
</dbReference>
<dbReference type="InterPro" id="IPR000504">
    <property type="entry name" value="RRM_dom"/>
</dbReference>
<dbReference type="GO" id="GO:0005730">
    <property type="term" value="C:nucleolus"/>
    <property type="evidence" value="ECO:0007669"/>
    <property type="project" value="UniProtKB-SubCell"/>
</dbReference>
<evidence type="ECO:0000256" key="2">
    <source>
        <dbReference type="ARBA" id="ARBA00022884"/>
    </source>
</evidence>